<dbReference type="Proteomes" id="UP001175001">
    <property type="component" value="Unassembled WGS sequence"/>
</dbReference>
<feature type="region of interest" description="Disordered" evidence="1">
    <location>
        <begin position="18"/>
        <end position="44"/>
    </location>
</feature>
<comment type="caution">
    <text evidence="2">The sequence shown here is derived from an EMBL/GenBank/DDBJ whole genome shotgun (WGS) entry which is preliminary data.</text>
</comment>
<organism evidence="2 3">
    <name type="scientific">Lasiodiplodia hormozganensis</name>
    <dbReference type="NCBI Taxonomy" id="869390"/>
    <lineage>
        <taxon>Eukaryota</taxon>
        <taxon>Fungi</taxon>
        <taxon>Dikarya</taxon>
        <taxon>Ascomycota</taxon>
        <taxon>Pezizomycotina</taxon>
        <taxon>Dothideomycetes</taxon>
        <taxon>Dothideomycetes incertae sedis</taxon>
        <taxon>Botryosphaeriales</taxon>
        <taxon>Botryosphaeriaceae</taxon>
        <taxon>Lasiodiplodia</taxon>
    </lineage>
</organism>
<evidence type="ECO:0000313" key="3">
    <source>
        <dbReference type="Proteomes" id="UP001175001"/>
    </source>
</evidence>
<protein>
    <submittedName>
        <fullName evidence="2">Uncharacterized protein</fullName>
    </submittedName>
</protein>
<proteinExistence type="predicted"/>
<sequence length="159" mass="15991">MGTTALGLARLCHAQGVGPEDPNTISPAPGPDSPNFPADVSITNGPSVMAADPNASPFPWRPGSYTINGATFNVACEILNQSSSELTPAAIVSIAAGIQDYGACMGLCEAVPDECVAAMWDPDAASPCVLLSSYADQVNAPLGRCYAARSGGPGLPAVA</sequence>
<keyword evidence="3" id="KW-1185">Reference proteome</keyword>
<dbReference type="AlphaFoldDB" id="A0AA39U6B6"/>
<accession>A0AA39U6B6</accession>
<evidence type="ECO:0000313" key="2">
    <source>
        <dbReference type="EMBL" id="KAK0612740.1"/>
    </source>
</evidence>
<reference evidence="2" key="1">
    <citation type="submission" date="2023-06" db="EMBL/GenBank/DDBJ databases">
        <title>Multi-omics analyses reveal the molecular pathogenesis toolkit of Lasiodiplodia hormozganensis, a cross-kingdom pathogen.</title>
        <authorList>
            <person name="Felix C."/>
            <person name="Meneses R."/>
            <person name="Goncalves M.F.M."/>
            <person name="Tilleman L."/>
            <person name="Duarte A.S."/>
            <person name="Jorrin-Novo J.V."/>
            <person name="Van De Peer Y."/>
            <person name="Deforce D."/>
            <person name="Van Nieuwerburgh F."/>
            <person name="Esteves A.C."/>
            <person name="Alves A."/>
        </authorList>
    </citation>
    <scope>NUCLEOTIDE SEQUENCE</scope>
    <source>
        <strain evidence="2">CBS 339.90</strain>
    </source>
</reference>
<dbReference type="EMBL" id="JAUJDW010000208">
    <property type="protein sequence ID" value="KAK0612740.1"/>
    <property type="molecule type" value="Genomic_DNA"/>
</dbReference>
<gene>
    <name evidence="2" type="ORF">DIS24_g11974</name>
</gene>
<evidence type="ECO:0000256" key="1">
    <source>
        <dbReference type="SAM" id="MobiDB-lite"/>
    </source>
</evidence>
<name>A0AA39U6B6_9PEZI</name>